<feature type="transmembrane region" description="Helical" evidence="8">
    <location>
        <begin position="169"/>
        <end position="190"/>
    </location>
</feature>
<evidence type="ECO:0000256" key="1">
    <source>
        <dbReference type="ARBA" id="ARBA00004575"/>
    </source>
</evidence>
<name>A0A8J2HC98_COTCN</name>
<dbReference type="PANTHER" id="PTHR13598">
    <property type="entry name" value="AT07567P-RELATED"/>
    <property type="match status" value="1"/>
</dbReference>
<keyword evidence="3 8" id="KW-0812">Transmembrane</keyword>
<comment type="similarity">
    <text evidence="2">Belongs to the NEMP family.</text>
</comment>
<feature type="signal peptide" evidence="9">
    <location>
        <begin position="1"/>
        <end position="28"/>
    </location>
</feature>
<evidence type="ECO:0000256" key="5">
    <source>
        <dbReference type="ARBA" id="ARBA00022989"/>
    </source>
</evidence>
<keyword evidence="7" id="KW-0539">Nucleus</keyword>
<feature type="chain" id="PRO_5035240280" evidence="9">
    <location>
        <begin position="29"/>
        <end position="407"/>
    </location>
</feature>
<gene>
    <name evidence="10" type="ORF">HICCMSTLAB_LOCUS4769</name>
</gene>
<comment type="caution">
    <text evidence="10">The sequence shown here is derived from an EMBL/GenBank/DDBJ whole genome shotgun (WGS) entry which is preliminary data.</text>
</comment>
<evidence type="ECO:0000256" key="9">
    <source>
        <dbReference type="SAM" id="SignalP"/>
    </source>
</evidence>
<evidence type="ECO:0000256" key="8">
    <source>
        <dbReference type="SAM" id="Phobius"/>
    </source>
</evidence>
<dbReference type="OrthoDB" id="509138at2759"/>
<feature type="transmembrane region" description="Helical" evidence="8">
    <location>
        <begin position="235"/>
        <end position="252"/>
    </location>
</feature>
<evidence type="ECO:0000313" key="10">
    <source>
        <dbReference type="EMBL" id="CAG5088232.1"/>
    </source>
</evidence>
<dbReference type="InterPro" id="IPR019358">
    <property type="entry name" value="NEMP_fam"/>
</dbReference>
<dbReference type="Pfam" id="PF10225">
    <property type="entry name" value="NEMP"/>
    <property type="match status" value="1"/>
</dbReference>
<reference evidence="10" key="1">
    <citation type="submission" date="2021-04" db="EMBL/GenBank/DDBJ databases">
        <authorList>
            <person name="Chebbi M.A.C M."/>
        </authorList>
    </citation>
    <scope>NUCLEOTIDE SEQUENCE</scope>
</reference>
<accession>A0A8J2HC98</accession>
<organism evidence="10 11">
    <name type="scientific">Cotesia congregata</name>
    <name type="common">Parasitoid wasp</name>
    <name type="synonym">Apanteles congregatus</name>
    <dbReference type="NCBI Taxonomy" id="51543"/>
    <lineage>
        <taxon>Eukaryota</taxon>
        <taxon>Metazoa</taxon>
        <taxon>Ecdysozoa</taxon>
        <taxon>Arthropoda</taxon>
        <taxon>Hexapoda</taxon>
        <taxon>Insecta</taxon>
        <taxon>Pterygota</taxon>
        <taxon>Neoptera</taxon>
        <taxon>Endopterygota</taxon>
        <taxon>Hymenoptera</taxon>
        <taxon>Apocrita</taxon>
        <taxon>Ichneumonoidea</taxon>
        <taxon>Braconidae</taxon>
        <taxon>Microgastrinae</taxon>
        <taxon>Cotesia</taxon>
    </lineage>
</organism>
<evidence type="ECO:0000256" key="3">
    <source>
        <dbReference type="ARBA" id="ARBA00022692"/>
    </source>
</evidence>
<comment type="subcellular location">
    <subcellularLocation>
        <location evidence="1">Nucleus inner membrane</location>
        <topology evidence="1">Multi-pass membrane protein</topology>
        <orientation evidence="1">Nucleoplasmic side</orientation>
    </subcellularLocation>
</comment>
<dbReference type="Proteomes" id="UP000786811">
    <property type="component" value="Unassembled WGS sequence"/>
</dbReference>
<evidence type="ECO:0000256" key="6">
    <source>
        <dbReference type="ARBA" id="ARBA00023136"/>
    </source>
</evidence>
<keyword evidence="11" id="KW-1185">Reference proteome</keyword>
<evidence type="ECO:0000256" key="2">
    <source>
        <dbReference type="ARBA" id="ARBA00005748"/>
    </source>
</evidence>
<evidence type="ECO:0000313" key="11">
    <source>
        <dbReference type="Proteomes" id="UP000786811"/>
    </source>
</evidence>
<keyword evidence="5 8" id="KW-1133">Transmembrane helix</keyword>
<feature type="transmembrane region" description="Helical" evidence="8">
    <location>
        <begin position="202"/>
        <end position="220"/>
    </location>
</feature>
<evidence type="ECO:0000256" key="7">
    <source>
        <dbReference type="ARBA" id="ARBA00023242"/>
    </source>
</evidence>
<keyword evidence="6 8" id="KW-0472">Membrane</keyword>
<proteinExistence type="inferred from homology"/>
<dbReference type="EMBL" id="CAJNRD030001119">
    <property type="protein sequence ID" value="CAG5088232.1"/>
    <property type="molecule type" value="Genomic_DNA"/>
</dbReference>
<dbReference type="AlphaFoldDB" id="A0A8J2HC98"/>
<evidence type="ECO:0000256" key="4">
    <source>
        <dbReference type="ARBA" id="ARBA00022729"/>
    </source>
</evidence>
<dbReference type="GO" id="GO:0005637">
    <property type="term" value="C:nuclear inner membrane"/>
    <property type="evidence" value="ECO:0007669"/>
    <property type="project" value="UniProtKB-SubCell"/>
</dbReference>
<dbReference type="PANTHER" id="PTHR13598:SF1">
    <property type="entry name" value="AT07567P-RELATED"/>
    <property type="match status" value="1"/>
</dbReference>
<protein>
    <submittedName>
        <fullName evidence="10">Similar to nemp1: Nuclear envelope integral membrane protein 1 (Xenopus tropicalis)</fullName>
    </submittedName>
</protein>
<sequence length="407" mass="48107">MTDYYFNNNSMVLVIFLLLHILATVTTADSLHYLEPGDSIENSAPGLRIFCHNAKSKYFIHTWRTLIMNLHTDLDTYDLYDGKTPAEVIEKHDINQRSWKFNWFGTKKSKELRINPFEDTCIGVFTYPYNNYRYKMSMKLIKIDSWKVLMTIGGTLLFWSAKKLSRNTLFYYLTGVTLGVMFSVLILVWFVGKLLGRGKTMYLMIGTGWAMSSWLARVLWENAQIILIQYRDYVTWYLLITSLISFLICYRIGPVTNDRTKKIIQWFLQAAGMLIIYCSSYFTEASISFCILHFLIYNFPIVVYHKSKSYWKRMFPERRKLLTENQYRLQAIRETNKALDELKGYCSSPESNPWKTVLRLKDPIRFAKFMEGDSHLSDHETSEHDLEITRLIEECEYTEDEYDDDDY</sequence>
<keyword evidence="4 9" id="KW-0732">Signal</keyword>
<feature type="transmembrane region" description="Helical" evidence="8">
    <location>
        <begin position="286"/>
        <end position="304"/>
    </location>
</feature>